<gene>
    <name evidence="2" type="ordered locus">Clim_2155</name>
</gene>
<feature type="transmembrane region" description="Helical" evidence="1">
    <location>
        <begin position="34"/>
        <end position="55"/>
    </location>
</feature>
<protein>
    <submittedName>
        <fullName evidence="2">Uncharacterized protein</fullName>
    </submittedName>
</protein>
<organism evidence="2 3">
    <name type="scientific">Chlorobium limicola (strain DSM 245 / NBRC 103803 / 6330)</name>
    <dbReference type="NCBI Taxonomy" id="290315"/>
    <lineage>
        <taxon>Bacteria</taxon>
        <taxon>Pseudomonadati</taxon>
        <taxon>Chlorobiota</taxon>
        <taxon>Chlorobiia</taxon>
        <taxon>Chlorobiales</taxon>
        <taxon>Chlorobiaceae</taxon>
        <taxon>Chlorobium/Pelodictyon group</taxon>
        <taxon>Chlorobium</taxon>
    </lineage>
</organism>
<evidence type="ECO:0000313" key="2">
    <source>
        <dbReference type="EMBL" id="ACD91179.1"/>
    </source>
</evidence>
<evidence type="ECO:0000313" key="3">
    <source>
        <dbReference type="Proteomes" id="UP000008841"/>
    </source>
</evidence>
<keyword evidence="1" id="KW-0812">Transmembrane</keyword>
<dbReference type="EMBL" id="CP001097">
    <property type="protein sequence ID" value="ACD91179.1"/>
    <property type="molecule type" value="Genomic_DNA"/>
</dbReference>
<reference evidence="2 3" key="1">
    <citation type="submission" date="2008-05" db="EMBL/GenBank/DDBJ databases">
        <title>Complete sequence of Chlorobium limicola DSM 245.</title>
        <authorList>
            <consortium name="US DOE Joint Genome Institute"/>
            <person name="Lucas S."/>
            <person name="Copeland A."/>
            <person name="Lapidus A."/>
            <person name="Glavina del Rio T."/>
            <person name="Dalin E."/>
            <person name="Tice H."/>
            <person name="Bruce D."/>
            <person name="Goodwin L."/>
            <person name="Pitluck S."/>
            <person name="Schmutz J."/>
            <person name="Larimer F."/>
            <person name="Land M."/>
            <person name="Hauser L."/>
            <person name="Kyrpides N."/>
            <person name="Ovchinnikova G."/>
            <person name="Zhao F."/>
            <person name="Li T."/>
            <person name="Liu Z."/>
            <person name="Overmann J."/>
            <person name="Bryant D.A."/>
            <person name="Richardson P."/>
        </authorList>
    </citation>
    <scope>NUCLEOTIDE SEQUENCE [LARGE SCALE GENOMIC DNA]</scope>
    <source>
        <strain evidence="3">DSM 245 / NBRC 103803 / 6330</strain>
    </source>
</reference>
<dbReference type="HOGENOM" id="CLU_1936176_0_0_10"/>
<keyword evidence="1" id="KW-0472">Membrane</keyword>
<proteinExistence type="predicted"/>
<accession>B3EGR6</accession>
<dbReference type="KEGG" id="cli:Clim_2155"/>
<evidence type="ECO:0000256" key="1">
    <source>
        <dbReference type="SAM" id="Phobius"/>
    </source>
</evidence>
<dbReference type="STRING" id="290315.Clim_2155"/>
<name>B3EGR6_CHLL2</name>
<sequence>MVRCTVPFLFQCSVCYIAQNMLMQAGKCNISRSVWRFFEILLFFVISVVGFNFCAKTTNLNAKLKSRSLLQGTGNGSVWFPASHTLFQAPPQIAAPDTHEKFRNGNDHNHSLHIRLQALSSLSVVSPLPSIFTVLPRNLFQQNAILLI</sequence>
<keyword evidence="1" id="KW-1133">Transmembrane helix</keyword>
<dbReference type="AlphaFoldDB" id="B3EGR6"/>
<dbReference type="Proteomes" id="UP000008841">
    <property type="component" value="Chromosome"/>
</dbReference>